<reference evidence="7" key="1">
    <citation type="submission" date="2021-01" db="EMBL/GenBank/DDBJ databases">
        <authorList>
            <person name="Corre E."/>
            <person name="Pelletier E."/>
            <person name="Niang G."/>
            <person name="Scheremetjew M."/>
            <person name="Finn R."/>
            <person name="Kale V."/>
            <person name="Holt S."/>
            <person name="Cochrane G."/>
            <person name="Meng A."/>
            <person name="Brown T."/>
            <person name="Cohen L."/>
        </authorList>
    </citation>
    <scope>NUCLEOTIDE SEQUENCE</scope>
</reference>
<sequence length="184" mass="20758">MHAEASFYTLKELESLGKSKGVIPQAVKEVVESLCADGAIINDKVGSQSIFWALPSQELVSIATKKQRVLEEQEKYQKDLARFEAELAELTSQPAAESEVDEARLAAQRKECATLRSEVATMERCGPEKLAELEKATLMALGAANRWADNIESLRSLFLRERREVKADQFNQMFELPEEFEYLE</sequence>
<dbReference type="Pfam" id="PF03962">
    <property type="entry name" value="Mnd1"/>
    <property type="match status" value="1"/>
</dbReference>
<dbReference type="Pfam" id="PF18517">
    <property type="entry name" value="LZ3wCH"/>
    <property type="match status" value="1"/>
</dbReference>
<evidence type="ECO:0000256" key="2">
    <source>
        <dbReference type="ARBA" id="ARBA00023054"/>
    </source>
</evidence>
<evidence type="ECO:0000256" key="4">
    <source>
        <dbReference type="SAM" id="Coils"/>
    </source>
</evidence>
<evidence type="ECO:0008006" key="8">
    <source>
        <dbReference type="Google" id="ProtNLM"/>
    </source>
</evidence>
<evidence type="ECO:0000259" key="6">
    <source>
        <dbReference type="Pfam" id="PF18517"/>
    </source>
</evidence>
<keyword evidence="2 4" id="KW-0175">Coiled coil</keyword>
<organism evidence="7">
    <name type="scientific">Noctiluca scintillans</name>
    <name type="common">Sea sparkle</name>
    <name type="synonym">Red tide dinoflagellate</name>
    <dbReference type="NCBI Taxonomy" id="2966"/>
    <lineage>
        <taxon>Eukaryota</taxon>
        <taxon>Sar</taxon>
        <taxon>Alveolata</taxon>
        <taxon>Dinophyceae</taxon>
        <taxon>Noctilucales</taxon>
        <taxon>Noctilucaceae</taxon>
        <taxon>Noctiluca</taxon>
    </lineage>
</organism>
<dbReference type="InterPro" id="IPR040661">
    <property type="entry name" value="LZ3wCH"/>
</dbReference>
<gene>
    <name evidence="7" type="ORF">NSCI0253_LOCUS2319</name>
</gene>
<name>A0A7S0ZPB8_NOCSC</name>
<comment type="subcellular location">
    <subcellularLocation>
        <location evidence="1">Nucleus</location>
    </subcellularLocation>
</comment>
<accession>A0A7S0ZPB8</accession>
<evidence type="ECO:0000313" key="7">
    <source>
        <dbReference type="EMBL" id="CAD8827973.1"/>
    </source>
</evidence>
<feature type="domain" description="Leucine zipper with capping helix" evidence="6">
    <location>
        <begin position="128"/>
        <end position="183"/>
    </location>
</feature>
<dbReference type="AlphaFoldDB" id="A0A7S0ZPB8"/>
<proteinExistence type="predicted"/>
<keyword evidence="3" id="KW-0539">Nucleus</keyword>
<dbReference type="InterPro" id="IPR040453">
    <property type="entry name" value="Mnd1_HTH"/>
</dbReference>
<dbReference type="EMBL" id="HBFQ01003336">
    <property type="protein sequence ID" value="CAD8827973.1"/>
    <property type="molecule type" value="Transcribed_RNA"/>
</dbReference>
<dbReference type="GO" id="GO:0005634">
    <property type="term" value="C:nucleus"/>
    <property type="evidence" value="ECO:0007669"/>
    <property type="project" value="UniProtKB-SubCell"/>
</dbReference>
<evidence type="ECO:0000256" key="1">
    <source>
        <dbReference type="ARBA" id="ARBA00004123"/>
    </source>
</evidence>
<evidence type="ECO:0000256" key="3">
    <source>
        <dbReference type="ARBA" id="ARBA00023242"/>
    </source>
</evidence>
<evidence type="ECO:0000259" key="5">
    <source>
        <dbReference type="Pfam" id="PF03962"/>
    </source>
</evidence>
<feature type="domain" description="Mnd1 HTH" evidence="5">
    <location>
        <begin position="1"/>
        <end position="55"/>
    </location>
</feature>
<protein>
    <recommendedName>
        <fullName evidence="8">Meiotic nuclear division protein 1 homolog</fullName>
    </recommendedName>
</protein>
<feature type="coiled-coil region" evidence="4">
    <location>
        <begin position="66"/>
        <end position="93"/>
    </location>
</feature>